<feature type="region of interest" description="Disordered" evidence="1">
    <location>
        <begin position="92"/>
        <end position="113"/>
    </location>
</feature>
<reference evidence="2" key="1">
    <citation type="submission" date="2004-05" db="EMBL/GenBank/DDBJ databases">
        <authorList>
            <person name="Town C.D."/>
        </authorList>
    </citation>
    <scope>NUCLEOTIDE SEQUENCE</scope>
</reference>
<proteinExistence type="predicted"/>
<accession>A2Q1K9</accession>
<gene>
    <name evidence="2" type="ORF">MtrDRAFT_AC148918g23v2</name>
</gene>
<dbReference type="EMBL" id="AC148918">
    <property type="protein sequence ID" value="ABN05825.1"/>
    <property type="molecule type" value="Genomic_DNA"/>
</dbReference>
<organism evidence="2">
    <name type="scientific">Medicago truncatula</name>
    <name type="common">Barrel medic</name>
    <name type="synonym">Medicago tribuloides</name>
    <dbReference type="NCBI Taxonomy" id="3880"/>
    <lineage>
        <taxon>Eukaryota</taxon>
        <taxon>Viridiplantae</taxon>
        <taxon>Streptophyta</taxon>
        <taxon>Embryophyta</taxon>
        <taxon>Tracheophyta</taxon>
        <taxon>Spermatophyta</taxon>
        <taxon>Magnoliopsida</taxon>
        <taxon>eudicotyledons</taxon>
        <taxon>Gunneridae</taxon>
        <taxon>Pentapetalae</taxon>
        <taxon>rosids</taxon>
        <taxon>fabids</taxon>
        <taxon>Fabales</taxon>
        <taxon>Fabaceae</taxon>
        <taxon>Papilionoideae</taxon>
        <taxon>50 kb inversion clade</taxon>
        <taxon>NPAAA clade</taxon>
        <taxon>Hologalegina</taxon>
        <taxon>IRL clade</taxon>
        <taxon>Trifolieae</taxon>
        <taxon>Medicago</taxon>
    </lineage>
</organism>
<evidence type="ECO:0000313" key="2">
    <source>
        <dbReference type="EMBL" id="ABN05825.1"/>
    </source>
</evidence>
<feature type="compositionally biased region" description="Basic and acidic residues" evidence="1">
    <location>
        <begin position="104"/>
        <end position="113"/>
    </location>
</feature>
<reference evidence="2" key="2">
    <citation type="submission" date="2007-03" db="EMBL/GenBank/DDBJ databases">
        <authorList>
            <consortium name="The International Medicago Genome Annotation Group"/>
        </authorList>
    </citation>
    <scope>NUCLEOTIDE SEQUENCE</scope>
</reference>
<name>A2Q1K9_MEDTR</name>
<protein>
    <submittedName>
        <fullName evidence="2">Uncharacterized protein</fullName>
    </submittedName>
</protein>
<sequence length="113" mass="12593">MLRPTARATKDKSTALGTNYLQERLDQPKKISGVAESDGESAKHTSCVTLTPQLRHLNIYREARKLVLNGQNALVPYNQQTGFMNMASSFPSSINSHGVDGTDEDKAKWWENE</sequence>
<dbReference type="AlphaFoldDB" id="A2Q1K9"/>
<evidence type="ECO:0000256" key="1">
    <source>
        <dbReference type="SAM" id="MobiDB-lite"/>
    </source>
</evidence>